<dbReference type="AlphaFoldDB" id="A0A2W1NKV2"/>
<protein>
    <submittedName>
        <fullName evidence="1">Uncharacterized protein</fullName>
    </submittedName>
</protein>
<organism evidence="1 2">
    <name type="scientific">Putridiphycobacter roseus</name>
    <dbReference type="NCBI Taxonomy" id="2219161"/>
    <lineage>
        <taxon>Bacteria</taxon>
        <taxon>Pseudomonadati</taxon>
        <taxon>Bacteroidota</taxon>
        <taxon>Flavobacteriia</taxon>
        <taxon>Flavobacteriales</taxon>
        <taxon>Crocinitomicaceae</taxon>
        <taxon>Putridiphycobacter</taxon>
    </lineage>
</organism>
<keyword evidence="2" id="KW-1185">Reference proteome</keyword>
<accession>A0A2W1NKV2</accession>
<gene>
    <name evidence="1" type="ORF">DNU06_01240</name>
</gene>
<evidence type="ECO:0000313" key="2">
    <source>
        <dbReference type="Proteomes" id="UP000249248"/>
    </source>
</evidence>
<sequence>MLKYLIFLLWLGVSNWNFGQPLMTVQFEFPQNGIFKIRIDSNAVYSTKKIQLAEGNYFVEIWVPGTEVRMDTIVVKSDTYNLFQYRSAKVLPEISKNKSDRIEYGIKASLAFSTFIPTGIAAYYAIQKYNSGLSLYHDLEVLSKSLDLNYLSEVEGQYGMISNFEKYGVTTKCKVL</sequence>
<dbReference type="EMBL" id="QKSB01000001">
    <property type="protein sequence ID" value="PZE18486.1"/>
    <property type="molecule type" value="Genomic_DNA"/>
</dbReference>
<evidence type="ECO:0000313" key="1">
    <source>
        <dbReference type="EMBL" id="PZE18486.1"/>
    </source>
</evidence>
<proteinExistence type="predicted"/>
<comment type="caution">
    <text evidence="1">The sequence shown here is derived from an EMBL/GenBank/DDBJ whole genome shotgun (WGS) entry which is preliminary data.</text>
</comment>
<dbReference type="RefSeq" id="WP_111061386.1">
    <property type="nucleotide sequence ID" value="NZ_JBHUCU010000007.1"/>
</dbReference>
<name>A0A2W1NKV2_9FLAO</name>
<reference evidence="1 2" key="1">
    <citation type="submission" date="2018-06" db="EMBL/GenBank/DDBJ databases">
        <title>The draft genome sequence of Crocinitomix sp. SM1701.</title>
        <authorList>
            <person name="Zhang X."/>
        </authorList>
    </citation>
    <scope>NUCLEOTIDE SEQUENCE [LARGE SCALE GENOMIC DNA]</scope>
    <source>
        <strain evidence="1 2">SM1701</strain>
    </source>
</reference>
<dbReference type="Proteomes" id="UP000249248">
    <property type="component" value="Unassembled WGS sequence"/>
</dbReference>